<evidence type="ECO:0000256" key="13">
    <source>
        <dbReference type="ARBA" id="ARBA00022833"/>
    </source>
</evidence>
<keyword evidence="17" id="KW-0576">Peroxisome</keyword>
<dbReference type="GO" id="GO:0061630">
    <property type="term" value="F:ubiquitin protein ligase activity"/>
    <property type="evidence" value="ECO:0007669"/>
    <property type="project" value="UniProtKB-EC"/>
</dbReference>
<gene>
    <name evidence="21" type="primary">LOC105232664</name>
</gene>
<dbReference type="SMART" id="SM00184">
    <property type="entry name" value="RING"/>
    <property type="match status" value="1"/>
</dbReference>
<dbReference type="GO" id="GO:0016558">
    <property type="term" value="P:protein import into peroxisome matrix"/>
    <property type="evidence" value="ECO:0007669"/>
    <property type="project" value="InterPro"/>
</dbReference>
<organism evidence="20 21">
    <name type="scientific">Bactrocera dorsalis</name>
    <name type="common">Oriental fruit fly</name>
    <name type="synonym">Dacus dorsalis</name>
    <dbReference type="NCBI Taxonomy" id="27457"/>
    <lineage>
        <taxon>Eukaryota</taxon>
        <taxon>Metazoa</taxon>
        <taxon>Ecdysozoa</taxon>
        <taxon>Arthropoda</taxon>
        <taxon>Hexapoda</taxon>
        <taxon>Insecta</taxon>
        <taxon>Pterygota</taxon>
        <taxon>Neoptera</taxon>
        <taxon>Endopterygota</taxon>
        <taxon>Diptera</taxon>
        <taxon>Brachycera</taxon>
        <taxon>Muscomorpha</taxon>
        <taxon>Tephritoidea</taxon>
        <taxon>Tephritidae</taxon>
        <taxon>Bactrocera</taxon>
        <taxon>Bactrocera</taxon>
    </lineage>
</organism>
<evidence type="ECO:0000256" key="12">
    <source>
        <dbReference type="ARBA" id="ARBA00022786"/>
    </source>
</evidence>
<evidence type="ECO:0000256" key="8">
    <source>
        <dbReference type="ARBA" id="ARBA00022679"/>
    </source>
</evidence>
<keyword evidence="6" id="KW-0813">Transport</keyword>
<dbReference type="AlphaFoldDB" id="A0A6I9VKX1"/>
<feature type="domain" description="RING-type" evidence="19">
    <location>
        <begin position="258"/>
        <end position="296"/>
    </location>
</feature>
<dbReference type="GeneID" id="105232664"/>
<keyword evidence="15" id="KW-1133">Transmembrane helix</keyword>
<keyword evidence="13" id="KW-0862">Zinc</keyword>
<comment type="subcellular location">
    <subcellularLocation>
        <location evidence="2">Peroxisome membrane</location>
        <topology evidence="2">Multi-pass membrane protein</topology>
    </subcellularLocation>
</comment>
<dbReference type="GO" id="GO:0008270">
    <property type="term" value="F:zinc ion binding"/>
    <property type="evidence" value="ECO:0007669"/>
    <property type="project" value="UniProtKB-KW"/>
</dbReference>
<keyword evidence="11 18" id="KW-0863">Zinc-finger</keyword>
<name>A0A6I9VKX1_BACDO</name>
<evidence type="ECO:0000256" key="7">
    <source>
        <dbReference type="ARBA" id="ARBA00022593"/>
    </source>
</evidence>
<dbReference type="PROSITE" id="PS00518">
    <property type="entry name" value="ZF_RING_1"/>
    <property type="match status" value="1"/>
</dbReference>
<dbReference type="KEGG" id="bdr:105232664"/>
<evidence type="ECO:0000256" key="1">
    <source>
        <dbReference type="ARBA" id="ARBA00000900"/>
    </source>
</evidence>
<evidence type="ECO:0000256" key="14">
    <source>
        <dbReference type="ARBA" id="ARBA00022927"/>
    </source>
</evidence>
<keyword evidence="12" id="KW-0833">Ubl conjugation pathway</keyword>
<dbReference type="Pfam" id="PF13920">
    <property type="entry name" value="zf-C3HC4_3"/>
    <property type="match status" value="1"/>
</dbReference>
<evidence type="ECO:0000256" key="17">
    <source>
        <dbReference type="ARBA" id="ARBA00023140"/>
    </source>
</evidence>
<protein>
    <recommendedName>
        <fullName evidence="5">RING-type E3 ubiquitin transferase</fullName>
        <ecNumber evidence="5">2.3.2.27</ecNumber>
    </recommendedName>
</protein>
<evidence type="ECO:0000256" key="10">
    <source>
        <dbReference type="ARBA" id="ARBA00022723"/>
    </source>
</evidence>
<dbReference type="FunCoup" id="A0A6I9VKX1">
    <property type="interactions" value="1616"/>
</dbReference>
<dbReference type="InterPro" id="IPR017907">
    <property type="entry name" value="Znf_RING_CS"/>
</dbReference>
<dbReference type="Pfam" id="PF04757">
    <property type="entry name" value="Pex2_Pex12"/>
    <property type="match status" value="1"/>
</dbReference>
<dbReference type="PANTHER" id="PTHR23350:SF0">
    <property type="entry name" value="PEROXISOME BIOGENESIS FACTOR 10"/>
    <property type="match status" value="1"/>
</dbReference>
<dbReference type="RefSeq" id="XP_011212741.2">
    <property type="nucleotide sequence ID" value="XM_011214439.4"/>
</dbReference>
<dbReference type="InParanoid" id="A0A6I9VKX1"/>
<reference evidence="21" key="1">
    <citation type="submission" date="2025-08" db="UniProtKB">
        <authorList>
            <consortium name="RefSeq"/>
        </authorList>
    </citation>
    <scope>IDENTIFICATION</scope>
    <source>
        <tissue evidence="21">Adult</tissue>
    </source>
</reference>
<evidence type="ECO:0000313" key="20">
    <source>
        <dbReference type="Proteomes" id="UP001652620"/>
    </source>
</evidence>
<evidence type="ECO:0000256" key="6">
    <source>
        <dbReference type="ARBA" id="ARBA00022448"/>
    </source>
</evidence>
<dbReference type="InterPro" id="IPR001841">
    <property type="entry name" value="Znf_RING"/>
</dbReference>
<dbReference type="InterPro" id="IPR013083">
    <property type="entry name" value="Znf_RING/FYVE/PHD"/>
</dbReference>
<proteinExistence type="inferred from homology"/>
<keyword evidence="14" id="KW-0653">Protein transport</keyword>
<evidence type="ECO:0000256" key="5">
    <source>
        <dbReference type="ARBA" id="ARBA00012483"/>
    </source>
</evidence>
<dbReference type="Proteomes" id="UP001652620">
    <property type="component" value="Chromosome 5"/>
</dbReference>
<keyword evidence="8" id="KW-0808">Transferase</keyword>
<evidence type="ECO:0000259" key="19">
    <source>
        <dbReference type="PROSITE" id="PS50089"/>
    </source>
</evidence>
<evidence type="ECO:0000256" key="15">
    <source>
        <dbReference type="ARBA" id="ARBA00022989"/>
    </source>
</evidence>
<sequence>MIQGRKLIGKNPLDFRNAQARQPEIVRSVQKDAKYTEELTEDFSDLLRLTGSRSWIKYNQLCKLFAEISYHGFASINNLQTLGEEYTGIIQVDSAYMHIPSRLLQLVAIILEFGGDALFVRILEKLEKYIKDNEEIVPDAKEKLLRVLRILYFSPQYIKALHKSLFYVHSGKYQISKRFTGLNYVLIRHWLQPEFSLYGYKILGVITFLEVTVSLIINAYEYWKEHKRKKLENINSSSRRPINTERNANSEKSEAPQCILCLDSRTNTTLTPCGHLFCWNCILDWLDERDECPLCREKLKKSSVIPLQNYL</sequence>
<comment type="similarity">
    <text evidence="4">Belongs to the pex2/pex10/pex12 family.</text>
</comment>
<evidence type="ECO:0000256" key="4">
    <source>
        <dbReference type="ARBA" id="ARBA00008704"/>
    </source>
</evidence>
<dbReference type="GO" id="GO:0005778">
    <property type="term" value="C:peroxisomal membrane"/>
    <property type="evidence" value="ECO:0007669"/>
    <property type="project" value="UniProtKB-SubCell"/>
</dbReference>
<evidence type="ECO:0000256" key="9">
    <source>
        <dbReference type="ARBA" id="ARBA00022692"/>
    </source>
</evidence>
<keyword evidence="16" id="KW-0472">Membrane</keyword>
<dbReference type="CDD" id="cd16527">
    <property type="entry name" value="RING-HC_PEX10"/>
    <property type="match status" value="1"/>
</dbReference>
<dbReference type="PANTHER" id="PTHR23350">
    <property type="entry name" value="PEROXISOME ASSEMBLY PROTEIN 10"/>
    <property type="match status" value="1"/>
</dbReference>
<dbReference type="SUPFAM" id="SSF57850">
    <property type="entry name" value="RING/U-box"/>
    <property type="match status" value="1"/>
</dbReference>
<dbReference type="PROSITE" id="PS50089">
    <property type="entry name" value="ZF_RING_2"/>
    <property type="match status" value="1"/>
</dbReference>
<keyword evidence="9" id="KW-0812">Transmembrane</keyword>
<keyword evidence="7" id="KW-0962">Peroxisome biogenesis</keyword>
<evidence type="ECO:0000256" key="16">
    <source>
        <dbReference type="ARBA" id="ARBA00023136"/>
    </source>
</evidence>
<dbReference type="OrthoDB" id="6270329at2759"/>
<comment type="catalytic activity">
    <reaction evidence="1">
        <text>S-ubiquitinyl-[E2 ubiquitin-conjugating enzyme]-L-cysteine + [acceptor protein]-L-lysine = [E2 ubiquitin-conjugating enzyme]-L-cysteine + N(6)-ubiquitinyl-[acceptor protein]-L-lysine.</text>
        <dbReference type="EC" id="2.3.2.27"/>
    </reaction>
</comment>
<keyword evidence="10" id="KW-0479">Metal-binding</keyword>
<evidence type="ECO:0000256" key="18">
    <source>
        <dbReference type="PROSITE-ProRule" id="PRU00175"/>
    </source>
</evidence>
<dbReference type="InterPro" id="IPR006845">
    <property type="entry name" value="Pex_N"/>
</dbReference>
<evidence type="ECO:0000256" key="2">
    <source>
        <dbReference type="ARBA" id="ARBA00004585"/>
    </source>
</evidence>
<dbReference type="Gene3D" id="3.30.40.10">
    <property type="entry name" value="Zinc/RING finger domain, C3HC4 (zinc finger)"/>
    <property type="match status" value="1"/>
</dbReference>
<dbReference type="InterPro" id="IPR025654">
    <property type="entry name" value="PEX2/10"/>
</dbReference>
<keyword evidence="20" id="KW-1185">Reference proteome</keyword>
<dbReference type="EC" id="2.3.2.27" evidence="5"/>
<evidence type="ECO:0000256" key="11">
    <source>
        <dbReference type="ARBA" id="ARBA00022771"/>
    </source>
</evidence>
<evidence type="ECO:0000313" key="21">
    <source>
        <dbReference type="RefSeq" id="XP_011212741.2"/>
    </source>
</evidence>
<comment type="pathway">
    <text evidence="3">Protein modification; protein ubiquitination.</text>
</comment>
<evidence type="ECO:0000256" key="3">
    <source>
        <dbReference type="ARBA" id="ARBA00004906"/>
    </source>
</evidence>
<accession>A0A6I9VKX1</accession>